<dbReference type="PANTHER" id="PTHR45947:SF15">
    <property type="entry name" value="TEICHURONIC ACID BIOSYNTHESIS GLYCOSYLTRANSFERASE TUAC-RELATED"/>
    <property type="match status" value="1"/>
</dbReference>
<dbReference type="AlphaFoldDB" id="A0A5P3AGM5"/>
<proteinExistence type="predicted"/>
<dbReference type="EC" id="2.4.1.-" evidence="1"/>
<evidence type="ECO:0000313" key="1">
    <source>
        <dbReference type="EMBL" id="QEW28532.1"/>
    </source>
</evidence>
<dbReference type="InterPro" id="IPR050194">
    <property type="entry name" value="Glycosyltransferase_grp1"/>
</dbReference>
<name>A0A5P3AGM5_9RHOB</name>
<keyword evidence="1" id="KW-0808">Transferase</keyword>
<keyword evidence="1" id="KW-0328">Glycosyltransferase</keyword>
<protein>
    <submittedName>
        <fullName evidence="1">Glycosyltransferase KanE</fullName>
        <ecNumber evidence="1">2.4.1.-</ecNumber>
    </submittedName>
</protein>
<sequence>MSHVKIAYILNTYPQPSQSFIRRELKGLERLGLSVDRIAMRRSDLPLKDPQDREELGRTSYVLEAGKVALLLSLLRALVGRPGTFAAAWKAAMGLAAVSPLGRVRHLIYLVEACHVLRLVQAGGVEHMHAHFGTNAAAVAMLVRVLGGPSYSFTVHGPEEFDAVHSLSLARKMEEAAFTVAVSSYGRSQLCRWLPHTAWSGVKVVHCGIDPEMFPEPGEMPDKGLRLVNIGRLSEQKGQLILMPVMSRVVGEVPEARLTLIGDGELRGALEAEISERGLGDHVTLAGWQAEDEVRDALAGCHALVLPSFAEGLPMVIMEAMAAGRPVISTYVAGIPELVQEGVTGWLVPAGDDAALAEAVLALEAMSAEERAALGRAGRARVLERHDMYREAEKLAGHFRAAVDRG</sequence>
<dbReference type="KEGG" id="rid:RIdsm_04363"/>
<dbReference type="EMBL" id="CP031598">
    <property type="protein sequence ID" value="QEW28532.1"/>
    <property type="molecule type" value="Genomic_DNA"/>
</dbReference>
<dbReference type="Gene3D" id="3.40.50.2000">
    <property type="entry name" value="Glycogen Phosphorylase B"/>
    <property type="match status" value="2"/>
</dbReference>
<organism evidence="1 2">
    <name type="scientific">Roseovarius indicus</name>
    <dbReference type="NCBI Taxonomy" id="540747"/>
    <lineage>
        <taxon>Bacteria</taxon>
        <taxon>Pseudomonadati</taxon>
        <taxon>Pseudomonadota</taxon>
        <taxon>Alphaproteobacteria</taxon>
        <taxon>Rhodobacterales</taxon>
        <taxon>Roseobacteraceae</taxon>
        <taxon>Roseovarius</taxon>
    </lineage>
</organism>
<dbReference type="SUPFAM" id="SSF53756">
    <property type="entry name" value="UDP-Glycosyltransferase/glycogen phosphorylase"/>
    <property type="match status" value="1"/>
</dbReference>
<gene>
    <name evidence="1" type="primary">kanE</name>
    <name evidence="1" type="ORF">RIdsm_04363</name>
</gene>
<dbReference type="Pfam" id="PF13692">
    <property type="entry name" value="Glyco_trans_1_4"/>
    <property type="match status" value="1"/>
</dbReference>
<dbReference type="GO" id="GO:0016757">
    <property type="term" value="F:glycosyltransferase activity"/>
    <property type="evidence" value="ECO:0007669"/>
    <property type="project" value="UniProtKB-KW"/>
</dbReference>
<evidence type="ECO:0000313" key="2">
    <source>
        <dbReference type="Proteomes" id="UP000325785"/>
    </source>
</evidence>
<dbReference type="PANTHER" id="PTHR45947">
    <property type="entry name" value="SULFOQUINOVOSYL TRANSFERASE SQD2"/>
    <property type="match status" value="1"/>
</dbReference>
<reference evidence="1 2" key="1">
    <citation type="submission" date="2018-08" db="EMBL/GenBank/DDBJ databases">
        <title>Genetic Globetrotter - A new plasmid hitch-hiking vast phylogenetic and geographic distances.</title>
        <authorList>
            <person name="Vollmers J."/>
            <person name="Petersen J."/>
        </authorList>
    </citation>
    <scope>NUCLEOTIDE SEQUENCE [LARGE SCALE GENOMIC DNA]</scope>
    <source>
        <strain evidence="1 2">DSM 26383</strain>
    </source>
</reference>
<dbReference type="Proteomes" id="UP000325785">
    <property type="component" value="Chromosome"/>
</dbReference>
<accession>A0A5P3AGM5</accession>